<reference evidence="3 4" key="1">
    <citation type="submission" date="2020-06" db="EMBL/GenBank/DDBJ databases">
        <authorList>
            <person name="Li R."/>
            <person name="Bekaert M."/>
        </authorList>
    </citation>
    <scope>NUCLEOTIDE SEQUENCE [LARGE SCALE GENOMIC DNA]</scope>
    <source>
        <strain evidence="4">wild</strain>
    </source>
</reference>
<dbReference type="GO" id="GO:0003676">
    <property type="term" value="F:nucleic acid binding"/>
    <property type="evidence" value="ECO:0007669"/>
    <property type="project" value="InterPro"/>
</dbReference>
<feature type="domain" description="Integrase catalytic" evidence="2">
    <location>
        <begin position="122"/>
        <end position="290"/>
    </location>
</feature>
<dbReference type="GO" id="GO:0015074">
    <property type="term" value="P:DNA integration"/>
    <property type="evidence" value="ECO:0007669"/>
    <property type="project" value="InterPro"/>
</dbReference>
<dbReference type="InterPro" id="IPR050951">
    <property type="entry name" value="Retrovirus_Pol_polyprotein"/>
</dbReference>
<evidence type="ECO:0000313" key="3">
    <source>
        <dbReference type="EMBL" id="CAC5357897.1"/>
    </source>
</evidence>
<dbReference type="Pfam" id="PF17921">
    <property type="entry name" value="Integrase_H2C2"/>
    <property type="match status" value="1"/>
</dbReference>
<dbReference type="EMBL" id="CACVKT020000270">
    <property type="protein sequence ID" value="CAC5357897.1"/>
    <property type="molecule type" value="Genomic_DNA"/>
</dbReference>
<protein>
    <recommendedName>
        <fullName evidence="2">Integrase catalytic domain-containing protein</fullName>
    </recommendedName>
</protein>
<dbReference type="Pfam" id="PF00665">
    <property type="entry name" value="rve"/>
    <property type="match status" value="1"/>
</dbReference>
<evidence type="ECO:0000313" key="4">
    <source>
        <dbReference type="Proteomes" id="UP000507470"/>
    </source>
</evidence>
<accession>A0A6J7ZYI0</accession>
<dbReference type="InterPro" id="IPR041588">
    <property type="entry name" value="Integrase_H2C2"/>
</dbReference>
<dbReference type="OrthoDB" id="6147697at2759"/>
<sequence>MKIEQSLDIELSEIINQINTGKASRIVDNKHIIINDILYYISHPDDDLKFRLYIPLQLRNEVIQSYHDNLSHLGIDKCHDSVRQKYFWPKLYKELNLYINSCVIRQSQSAGKTKPLLQISDIPPFPFAKIGVDLSGPYPTSLSGNKYIVSFVCQYSGWPLAFPVPNKTSEHVVHLLIEEIIPNFSVPLVIVSDNGSEFTSKIFEETLKELNISHITTSFYHPQGNAKVERFHMTLRDVMAKKLQSDASTWDVCLNKKIAAIRKSKLDTKWKPYYRIIEKTSPATFVLKNQFDGSVAKKVHLEHLQKAKIDEWVIPTNIEGRQLRKTHYVVPPEDSDGSEKRETSSDEDDIPLAELKQKIANRNRREKEDEKSSVTSGSGYGMSDNNSSDGYNSESSQKMSVDEIRTPKKTKRIVFCYIHFANIVKSLSGTASRDVKIASAPLLETATKNHYPVLNLSNNEK</sequence>
<dbReference type="InterPro" id="IPR036397">
    <property type="entry name" value="RNaseH_sf"/>
</dbReference>
<evidence type="ECO:0000259" key="2">
    <source>
        <dbReference type="PROSITE" id="PS50994"/>
    </source>
</evidence>
<dbReference type="Proteomes" id="UP000507470">
    <property type="component" value="Unassembled WGS sequence"/>
</dbReference>
<feature type="region of interest" description="Disordered" evidence="1">
    <location>
        <begin position="325"/>
        <end position="404"/>
    </location>
</feature>
<evidence type="ECO:0000256" key="1">
    <source>
        <dbReference type="SAM" id="MobiDB-lite"/>
    </source>
</evidence>
<dbReference type="AlphaFoldDB" id="A0A6J7ZYI0"/>
<name>A0A6J7ZYI0_MYTCO</name>
<dbReference type="Gene3D" id="1.10.340.70">
    <property type="match status" value="1"/>
</dbReference>
<dbReference type="InterPro" id="IPR012337">
    <property type="entry name" value="RNaseH-like_sf"/>
</dbReference>
<dbReference type="PROSITE" id="PS50994">
    <property type="entry name" value="INTEGRASE"/>
    <property type="match status" value="1"/>
</dbReference>
<dbReference type="SUPFAM" id="SSF53098">
    <property type="entry name" value="Ribonuclease H-like"/>
    <property type="match status" value="1"/>
</dbReference>
<proteinExistence type="predicted"/>
<dbReference type="Gene3D" id="3.30.420.10">
    <property type="entry name" value="Ribonuclease H-like superfamily/Ribonuclease H"/>
    <property type="match status" value="1"/>
</dbReference>
<feature type="compositionally biased region" description="Basic and acidic residues" evidence="1">
    <location>
        <begin position="363"/>
        <end position="372"/>
    </location>
</feature>
<dbReference type="PANTHER" id="PTHR37984">
    <property type="entry name" value="PROTEIN CBG26694"/>
    <property type="match status" value="1"/>
</dbReference>
<keyword evidence="4" id="KW-1185">Reference proteome</keyword>
<dbReference type="InterPro" id="IPR001584">
    <property type="entry name" value="Integrase_cat-core"/>
</dbReference>
<gene>
    <name evidence="3" type="ORF">MCOR_1365</name>
</gene>
<dbReference type="FunFam" id="1.10.340.70:FF:000001">
    <property type="entry name" value="Retrovirus-related Pol polyprotein from transposon gypsy-like Protein"/>
    <property type="match status" value="1"/>
</dbReference>
<organism evidence="3 4">
    <name type="scientific">Mytilus coruscus</name>
    <name type="common">Sea mussel</name>
    <dbReference type="NCBI Taxonomy" id="42192"/>
    <lineage>
        <taxon>Eukaryota</taxon>
        <taxon>Metazoa</taxon>
        <taxon>Spiralia</taxon>
        <taxon>Lophotrochozoa</taxon>
        <taxon>Mollusca</taxon>
        <taxon>Bivalvia</taxon>
        <taxon>Autobranchia</taxon>
        <taxon>Pteriomorphia</taxon>
        <taxon>Mytilida</taxon>
        <taxon>Mytiloidea</taxon>
        <taxon>Mytilidae</taxon>
        <taxon>Mytilinae</taxon>
        <taxon>Mytilus</taxon>
    </lineage>
</organism>
<dbReference type="PANTHER" id="PTHR37984:SF5">
    <property type="entry name" value="PROTEIN NYNRIN-LIKE"/>
    <property type="match status" value="1"/>
</dbReference>
<feature type="compositionally biased region" description="Polar residues" evidence="1">
    <location>
        <begin position="373"/>
        <end position="399"/>
    </location>
</feature>